<evidence type="ECO:0000256" key="7">
    <source>
        <dbReference type="ARBA" id="ARBA00022777"/>
    </source>
</evidence>
<evidence type="ECO:0000256" key="9">
    <source>
        <dbReference type="ARBA" id="ARBA00049003"/>
    </source>
</evidence>
<evidence type="ECO:0000256" key="5">
    <source>
        <dbReference type="ARBA" id="ARBA00022679"/>
    </source>
</evidence>
<accession>A0A8S3YRE8</accession>
<dbReference type="FunFam" id="3.30.200.20:FF:000127">
    <property type="entry name" value="Putative dual specificity tyrosine-phosphorylation-regulated kinase 2"/>
    <property type="match status" value="1"/>
</dbReference>
<reference evidence="15" key="1">
    <citation type="submission" date="2021-04" db="EMBL/GenBank/DDBJ databases">
        <authorList>
            <consortium name="Molecular Ecology Group"/>
        </authorList>
    </citation>
    <scope>NUCLEOTIDE SEQUENCE</scope>
</reference>
<feature type="domain" description="Protein kinase" evidence="14">
    <location>
        <begin position="181"/>
        <end position="494"/>
    </location>
</feature>
<dbReference type="Gene3D" id="3.30.10.30">
    <property type="entry name" value="DYRK"/>
    <property type="match status" value="1"/>
</dbReference>
<evidence type="ECO:0000256" key="12">
    <source>
        <dbReference type="PROSITE-ProRule" id="PRU10141"/>
    </source>
</evidence>
<feature type="region of interest" description="Disordered" evidence="13">
    <location>
        <begin position="502"/>
        <end position="529"/>
    </location>
</feature>
<name>A0A8S3YRE8_9EUPU</name>
<dbReference type="SMART" id="SM00220">
    <property type="entry name" value="S_TKc"/>
    <property type="match status" value="1"/>
</dbReference>
<dbReference type="PANTHER" id="PTHR24058">
    <property type="entry name" value="DUAL SPECIFICITY PROTEIN KINASE"/>
    <property type="match status" value="1"/>
</dbReference>
<feature type="compositionally biased region" description="Low complexity" evidence="13">
    <location>
        <begin position="94"/>
        <end position="105"/>
    </location>
</feature>
<dbReference type="FunFam" id="1.10.510.10:FF:000112">
    <property type="entry name" value="Putative dual specificity tyrosine-phosphorylation-regulated kinase 2"/>
    <property type="match status" value="1"/>
</dbReference>
<dbReference type="GO" id="GO:0005856">
    <property type="term" value="C:cytoskeleton"/>
    <property type="evidence" value="ECO:0007669"/>
    <property type="project" value="TreeGrafter"/>
</dbReference>
<evidence type="ECO:0000256" key="10">
    <source>
        <dbReference type="ARBA" id="ARBA00049308"/>
    </source>
</evidence>
<gene>
    <name evidence="15" type="ORF">CUNI_LOCUS3449</name>
</gene>
<feature type="binding site" evidence="12">
    <location>
        <position position="210"/>
    </location>
    <ligand>
        <name>ATP</name>
        <dbReference type="ChEBI" id="CHEBI:30616"/>
    </ligand>
</feature>
<dbReference type="InterPro" id="IPR011009">
    <property type="entry name" value="Kinase-like_dom_sf"/>
</dbReference>
<evidence type="ECO:0000256" key="6">
    <source>
        <dbReference type="ARBA" id="ARBA00022741"/>
    </source>
</evidence>
<sequence length="567" mass="63792">MTTTIKVKPLPVGQHRQPLIGNTMYTHTMEGSHSHHLPPLASQTVGGGSSGHGVRVQQLFEEQYKHHPEKLEIIQNGGGGGDDQIQSQVIARPSSSAGSAGSKGSAVRRGNRLSPESAVKQYVQKLSSYEQQEIFSYQEVYFVGQNAKKKQGVIGGSNNNGYDDENGSYVHVPHDHISYRFEVLKVIGKGSFGQVVKAYDHKHQIHVALKMVRNEKRFHRQAQEEIRILEHLKKQDKDNNMNIVHMYEHFTFRNHICITFELLSMNLYELIKKNKFQGFSLQLVRKFAHSILQCLDALYKNRIIHCDLKPENILLKQQGRSGIKVIDFGSSCYEHQRIYTYIQSRFYRAPEVIVGAKYGMPIDMWSLGCILAELLTGYPLFPGEDEGDQLACIIELFGMPPQKLLEQAKRARNFISSKGYPRYSTVSTLPDGSTVLQGGRSRRGKTRGPPGSKDLVTALKGCDDPLFLDFMRRALDWDPQQRLTPAQALRHAWLRRRLPRPPAFNSEVKSDSAIRRNSSSNRSMGMPKLANGALTTASGKARQIAIQDDLASQLNTRTKLPQIGSTM</sequence>
<evidence type="ECO:0000313" key="15">
    <source>
        <dbReference type="EMBL" id="CAG5117891.1"/>
    </source>
</evidence>
<comment type="caution">
    <text evidence="15">The sequence shown here is derived from an EMBL/GenBank/DDBJ whole genome shotgun (WGS) entry which is preliminary data.</text>
</comment>
<keyword evidence="3" id="KW-0723">Serine/threonine-protein kinase</keyword>
<dbReference type="Proteomes" id="UP000678393">
    <property type="component" value="Unassembled WGS sequence"/>
</dbReference>
<evidence type="ECO:0000313" key="16">
    <source>
        <dbReference type="Proteomes" id="UP000678393"/>
    </source>
</evidence>
<dbReference type="InterPro" id="IPR050494">
    <property type="entry name" value="Ser_Thr_dual-spec_kinase"/>
</dbReference>
<keyword evidence="7" id="KW-0418">Kinase</keyword>
<evidence type="ECO:0000256" key="2">
    <source>
        <dbReference type="ARBA" id="ARBA00013203"/>
    </source>
</evidence>
<dbReference type="InterPro" id="IPR042521">
    <property type="entry name" value="DYRK"/>
</dbReference>
<evidence type="ECO:0000259" key="14">
    <source>
        <dbReference type="PROSITE" id="PS50011"/>
    </source>
</evidence>
<comment type="catalytic activity">
    <reaction evidence="11">
        <text>L-tyrosyl-[protein] + ATP = O-phospho-L-tyrosyl-[protein] + ADP + H(+)</text>
        <dbReference type="Rhea" id="RHEA:10596"/>
        <dbReference type="Rhea" id="RHEA-COMP:10136"/>
        <dbReference type="Rhea" id="RHEA-COMP:20101"/>
        <dbReference type="ChEBI" id="CHEBI:15378"/>
        <dbReference type="ChEBI" id="CHEBI:30616"/>
        <dbReference type="ChEBI" id="CHEBI:46858"/>
        <dbReference type="ChEBI" id="CHEBI:61978"/>
        <dbReference type="ChEBI" id="CHEBI:456216"/>
        <dbReference type="EC" id="2.7.12.1"/>
    </reaction>
</comment>
<keyword evidence="6 12" id="KW-0547">Nucleotide-binding</keyword>
<dbReference type="EC" id="2.7.12.1" evidence="2"/>
<organism evidence="15 16">
    <name type="scientific">Candidula unifasciata</name>
    <dbReference type="NCBI Taxonomy" id="100452"/>
    <lineage>
        <taxon>Eukaryota</taxon>
        <taxon>Metazoa</taxon>
        <taxon>Spiralia</taxon>
        <taxon>Lophotrochozoa</taxon>
        <taxon>Mollusca</taxon>
        <taxon>Gastropoda</taxon>
        <taxon>Heterobranchia</taxon>
        <taxon>Euthyneura</taxon>
        <taxon>Panpulmonata</taxon>
        <taxon>Eupulmonata</taxon>
        <taxon>Stylommatophora</taxon>
        <taxon>Helicina</taxon>
        <taxon>Helicoidea</taxon>
        <taxon>Geomitridae</taxon>
        <taxon>Candidula</taxon>
    </lineage>
</organism>
<evidence type="ECO:0000256" key="1">
    <source>
        <dbReference type="ARBA" id="ARBA00008867"/>
    </source>
</evidence>
<keyword evidence="16" id="KW-1185">Reference proteome</keyword>
<evidence type="ECO:0000256" key="13">
    <source>
        <dbReference type="SAM" id="MobiDB-lite"/>
    </source>
</evidence>
<dbReference type="InterPro" id="IPR017441">
    <property type="entry name" value="Protein_kinase_ATP_BS"/>
</dbReference>
<feature type="region of interest" description="Disordered" evidence="13">
    <location>
        <begin position="431"/>
        <end position="454"/>
    </location>
</feature>
<evidence type="ECO:0000256" key="8">
    <source>
        <dbReference type="ARBA" id="ARBA00022840"/>
    </source>
</evidence>
<dbReference type="EMBL" id="CAJHNH020000469">
    <property type="protein sequence ID" value="CAG5117891.1"/>
    <property type="molecule type" value="Genomic_DNA"/>
</dbReference>
<protein>
    <recommendedName>
        <fullName evidence="2">dual-specificity kinase</fullName>
        <ecNumber evidence="2">2.7.12.1</ecNumber>
    </recommendedName>
</protein>
<dbReference type="GO" id="GO:0004674">
    <property type="term" value="F:protein serine/threonine kinase activity"/>
    <property type="evidence" value="ECO:0007669"/>
    <property type="project" value="UniProtKB-KW"/>
</dbReference>
<keyword evidence="4" id="KW-0597">Phosphoprotein</keyword>
<comment type="catalytic activity">
    <reaction evidence="10">
        <text>L-threonyl-[protein] + ATP = O-phospho-L-threonyl-[protein] + ADP + H(+)</text>
        <dbReference type="Rhea" id="RHEA:46608"/>
        <dbReference type="Rhea" id="RHEA-COMP:11060"/>
        <dbReference type="Rhea" id="RHEA-COMP:11605"/>
        <dbReference type="ChEBI" id="CHEBI:15378"/>
        <dbReference type="ChEBI" id="CHEBI:30013"/>
        <dbReference type="ChEBI" id="CHEBI:30616"/>
        <dbReference type="ChEBI" id="CHEBI:61977"/>
        <dbReference type="ChEBI" id="CHEBI:456216"/>
        <dbReference type="EC" id="2.7.12.1"/>
    </reaction>
</comment>
<keyword evidence="5" id="KW-0808">Transferase</keyword>
<keyword evidence="8 12" id="KW-0067">ATP-binding</keyword>
<dbReference type="GO" id="GO:0005524">
    <property type="term" value="F:ATP binding"/>
    <property type="evidence" value="ECO:0007669"/>
    <property type="project" value="UniProtKB-UniRule"/>
</dbReference>
<evidence type="ECO:0000256" key="4">
    <source>
        <dbReference type="ARBA" id="ARBA00022553"/>
    </source>
</evidence>
<dbReference type="Pfam" id="PF00069">
    <property type="entry name" value="Pkinase"/>
    <property type="match status" value="1"/>
</dbReference>
<comment type="catalytic activity">
    <reaction evidence="9">
        <text>L-seryl-[protein] + ATP = O-phospho-L-seryl-[protein] + ADP + H(+)</text>
        <dbReference type="Rhea" id="RHEA:17989"/>
        <dbReference type="Rhea" id="RHEA-COMP:9863"/>
        <dbReference type="Rhea" id="RHEA-COMP:11604"/>
        <dbReference type="ChEBI" id="CHEBI:15378"/>
        <dbReference type="ChEBI" id="CHEBI:29999"/>
        <dbReference type="ChEBI" id="CHEBI:30616"/>
        <dbReference type="ChEBI" id="CHEBI:83421"/>
        <dbReference type="ChEBI" id="CHEBI:456216"/>
        <dbReference type="EC" id="2.7.12.1"/>
    </reaction>
</comment>
<dbReference type="PROSITE" id="PS00108">
    <property type="entry name" value="PROTEIN_KINASE_ST"/>
    <property type="match status" value="1"/>
</dbReference>
<evidence type="ECO:0000256" key="11">
    <source>
        <dbReference type="ARBA" id="ARBA00051680"/>
    </source>
</evidence>
<dbReference type="PANTHER" id="PTHR24058:SF112">
    <property type="entry name" value="DUAL SPECIFICITY TYROSINE-PHOSPHORYLATION-REGULATED KINASE 3 HOMOLOG-RELATED"/>
    <property type="match status" value="1"/>
</dbReference>
<dbReference type="InterPro" id="IPR008271">
    <property type="entry name" value="Ser/Thr_kinase_AS"/>
</dbReference>
<feature type="region of interest" description="Disordered" evidence="13">
    <location>
        <begin position="91"/>
        <end position="114"/>
    </location>
</feature>
<comment type="similarity">
    <text evidence="1">Belongs to the protein kinase superfamily. CMGC Ser/Thr protein kinase family. MNB/DYRK subfamily.</text>
</comment>
<dbReference type="Gene3D" id="1.10.510.10">
    <property type="entry name" value="Transferase(Phosphotransferase) domain 1"/>
    <property type="match status" value="1"/>
</dbReference>
<dbReference type="GO" id="GO:0004712">
    <property type="term" value="F:protein serine/threonine/tyrosine kinase activity"/>
    <property type="evidence" value="ECO:0007669"/>
    <property type="project" value="UniProtKB-EC"/>
</dbReference>
<dbReference type="GO" id="GO:0005737">
    <property type="term" value="C:cytoplasm"/>
    <property type="evidence" value="ECO:0007669"/>
    <property type="project" value="TreeGrafter"/>
</dbReference>
<dbReference type="OrthoDB" id="9332038at2759"/>
<dbReference type="PROSITE" id="PS50011">
    <property type="entry name" value="PROTEIN_KINASE_DOM"/>
    <property type="match status" value="1"/>
</dbReference>
<dbReference type="SUPFAM" id="SSF56112">
    <property type="entry name" value="Protein kinase-like (PK-like)"/>
    <property type="match status" value="1"/>
</dbReference>
<dbReference type="PROSITE" id="PS00107">
    <property type="entry name" value="PROTEIN_KINASE_ATP"/>
    <property type="match status" value="1"/>
</dbReference>
<dbReference type="AlphaFoldDB" id="A0A8S3YRE8"/>
<evidence type="ECO:0000256" key="3">
    <source>
        <dbReference type="ARBA" id="ARBA00022527"/>
    </source>
</evidence>
<dbReference type="Gene3D" id="3.30.200.20">
    <property type="entry name" value="Phosphorylase Kinase, domain 1"/>
    <property type="match status" value="1"/>
</dbReference>
<dbReference type="InterPro" id="IPR000719">
    <property type="entry name" value="Prot_kinase_dom"/>
</dbReference>
<proteinExistence type="inferred from homology"/>
<dbReference type="CDD" id="cd14224">
    <property type="entry name" value="PKc_DYRK2_3"/>
    <property type="match status" value="1"/>
</dbReference>
<dbReference type="GO" id="GO:0005634">
    <property type="term" value="C:nucleus"/>
    <property type="evidence" value="ECO:0007669"/>
    <property type="project" value="TreeGrafter"/>
</dbReference>